<sequence length="50" mass="5510">MSEEVLLLTSWLKALSGRISTFLCAASSQLGFKASRLLAEKDKTQKPRAK</sequence>
<evidence type="ECO:0000313" key="1">
    <source>
        <dbReference type="EMBL" id="NMG14220.1"/>
    </source>
</evidence>
<proteinExistence type="predicted"/>
<name>A0ABX1NQH0_9RHOO</name>
<reference evidence="1 2" key="1">
    <citation type="submission" date="2019-12" db="EMBL/GenBank/DDBJ databases">
        <title>Comparative genomics gives insights into the taxonomy of the Azoarcus-Aromatoleum group and reveals separate origins of nif in the plant-associated Azoarcus and non-plant-associated Aromatoleum sub-groups.</title>
        <authorList>
            <person name="Lafos M."/>
            <person name="Maluk M."/>
            <person name="Batista M."/>
            <person name="Junghare M."/>
            <person name="Carmona M."/>
            <person name="Faoro H."/>
            <person name="Cruz L.M."/>
            <person name="Battistoni F."/>
            <person name="De Souza E."/>
            <person name="Pedrosa F."/>
            <person name="Chen W.-M."/>
            <person name="Poole P.S."/>
            <person name="Dixon R.A."/>
            <person name="James E.K."/>
        </authorList>
    </citation>
    <scope>NUCLEOTIDE SEQUENCE [LARGE SCALE GENOMIC DNA]</scope>
    <source>
        <strain evidence="1 2">PbN1</strain>
    </source>
</reference>
<dbReference type="Proteomes" id="UP000633943">
    <property type="component" value="Unassembled WGS sequence"/>
</dbReference>
<evidence type="ECO:0000313" key="2">
    <source>
        <dbReference type="Proteomes" id="UP000633943"/>
    </source>
</evidence>
<keyword evidence="2" id="KW-1185">Reference proteome</keyword>
<dbReference type="EMBL" id="WTVP01000002">
    <property type="protein sequence ID" value="NMG14220.1"/>
    <property type="molecule type" value="Genomic_DNA"/>
</dbReference>
<dbReference type="RefSeq" id="WP_169201046.1">
    <property type="nucleotide sequence ID" value="NZ_CP059467.1"/>
</dbReference>
<organism evidence="1 2">
    <name type="scientific">Aromatoleum bremense</name>
    <dbReference type="NCBI Taxonomy" id="76115"/>
    <lineage>
        <taxon>Bacteria</taxon>
        <taxon>Pseudomonadati</taxon>
        <taxon>Pseudomonadota</taxon>
        <taxon>Betaproteobacteria</taxon>
        <taxon>Rhodocyclales</taxon>
        <taxon>Rhodocyclaceae</taxon>
        <taxon>Aromatoleum</taxon>
    </lineage>
</organism>
<comment type="caution">
    <text evidence="1">The sequence shown here is derived from an EMBL/GenBank/DDBJ whole genome shotgun (WGS) entry which is preliminary data.</text>
</comment>
<protein>
    <submittedName>
        <fullName evidence="1">Uncharacterized protein</fullName>
    </submittedName>
</protein>
<gene>
    <name evidence="1" type="ORF">GPA24_01410</name>
</gene>
<accession>A0ABX1NQH0</accession>